<feature type="compositionally biased region" description="Polar residues" evidence="6">
    <location>
        <begin position="214"/>
        <end position="224"/>
    </location>
</feature>
<accession>A0A7S1Y9U2</accession>
<comment type="similarity">
    <text evidence="2">Belongs to the unc-93 family.</text>
</comment>
<feature type="transmembrane region" description="Helical" evidence="7">
    <location>
        <begin position="419"/>
        <end position="438"/>
    </location>
</feature>
<dbReference type="EMBL" id="HBGL01002603">
    <property type="protein sequence ID" value="CAD9289045.1"/>
    <property type="molecule type" value="Transcribed_RNA"/>
</dbReference>
<evidence type="ECO:0000256" key="2">
    <source>
        <dbReference type="ARBA" id="ARBA00009172"/>
    </source>
</evidence>
<reference evidence="8" key="1">
    <citation type="submission" date="2021-01" db="EMBL/GenBank/DDBJ databases">
        <authorList>
            <person name="Corre E."/>
            <person name="Pelletier E."/>
            <person name="Niang G."/>
            <person name="Scheremetjew M."/>
            <person name="Finn R."/>
            <person name="Kale V."/>
            <person name="Holt S."/>
            <person name="Cochrane G."/>
            <person name="Meng A."/>
            <person name="Brown T."/>
            <person name="Cohen L."/>
        </authorList>
    </citation>
    <scope>NUCLEOTIDE SEQUENCE</scope>
    <source>
        <strain evidence="8">ATCC 50979</strain>
    </source>
</reference>
<dbReference type="InterPro" id="IPR051951">
    <property type="entry name" value="UNC-93_regulatory"/>
</dbReference>
<proteinExistence type="inferred from homology"/>
<feature type="compositionally biased region" description="Acidic residues" evidence="6">
    <location>
        <begin position="506"/>
        <end position="533"/>
    </location>
</feature>
<feature type="transmembrane region" description="Helical" evidence="7">
    <location>
        <begin position="106"/>
        <end position="130"/>
    </location>
</feature>
<comment type="subcellular location">
    <subcellularLocation>
        <location evidence="1">Membrane</location>
        <topology evidence="1">Multi-pass membrane protein</topology>
    </subcellularLocation>
</comment>
<keyword evidence="3 7" id="KW-0812">Transmembrane</keyword>
<dbReference type="AlphaFoldDB" id="A0A7S1Y9U2"/>
<evidence type="ECO:0000256" key="7">
    <source>
        <dbReference type="SAM" id="Phobius"/>
    </source>
</evidence>
<sequence>MFRSPSSTLSQHKTGVIHLAVSLCLLFTAYNGVQTLSTSLQGATEGDDSLIAVYAGSAISFVFIGTPVVAIAWSYPPSIPSILLLPLSATLYLSFLIAQLNPTTSALVATGLAAGLGAGTLWTAQGVYVTRAAYNAARASQLPPSSLLGQFQGLFWGIFQLNLVLSNAVASLALVGGSSFSLVYALYTAIAAVATVSLFFLPPELPSARDPLAVSSTAGRSTNDGAAESSPLLPPPHTVHADASAPSLASLCTAVARLHTNPRLLLLVPLLFFCGLEQAFIYGEMSSVVSAHLGKRWLGVVFLGYGVTDAATAFVLGRLSDGGGGRWPLAGALALGTSTFIGIWHFGSTALLARTSTLVGTTCVWGAVDAIANTLPAVLLSHYFEADPAASYAAFQLHQALGFIGGFTVQRFAAQPLPALLLFLAIMLGLTMSSLLFLDQCVQSINVGAIEDEDDDVIVGDDGKVATVYETSSQRWAGQRGRRKVAGSSVGGHAREVTARRGAGSDDVEGGEEQDGEAAEVEAEVEVDDYMLA</sequence>
<feature type="transmembrane region" description="Helical" evidence="7">
    <location>
        <begin position="82"/>
        <end position="100"/>
    </location>
</feature>
<dbReference type="GO" id="GO:0016020">
    <property type="term" value="C:membrane"/>
    <property type="evidence" value="ECO:0007669"/>
    <property type="project" value="UniProtKB-SubCell"/>
</dbReference>
<feature type="region of interest" description="Disordered" evidence="6">
    <location>
        <begin position="212"/>
        <end position="233"/>
    </location>
</feature>
<evidence type="ECO:0000256" key="3">
    <source>
        <dbReference type="ARBA" id="ARBA00022692"/>
    </source>
</evidence>
<feature type="transmembrane region" description="Helical" evidence="7">
    <location>
        <begin position="264"/>
        <end position="285"/>
    </location>
</feature>
<evidence type="ECO:0000256" key="1">
    <source>
        <dbReference type="ARBA" id="ARBA00004141"/>
    </source>
</evidence>
<dbReference type="SUPFAM" id="SSF103473">
    <property type="entry name" value="MFS general substrate transporter"/>
    <property type="match status" value="1"/>
</dbReference>
<feature type="transmembrane region" description="Helical" evidence="7">
    <location>
        <begin position="181"/>
        <end position="201"/>
    </location>
</feature>
<gene>
    <name evidence="8" type="ORF">SSP0437_LOCUS1996</name>
</gene>
<feature type="transmembrane region" description="Helical" evidence="7">
    <location>
        <begin position="329"/>
        <end position="347"/>
    </location>
</feature>
<feature type="transmembrane region" description="Helical" evidence="7">
    <location>
        <begin position="151"/>
        <end position="175"/>
    </location>
</feature>
<organism evidence="8">
    <name type="scientific">Sexangularia sp. CB-2014</name>
    <dbReference type="NCBI Taxonomy" id="1486929"/>
    <lineage>
        <taxon>Eukaryota</taxon>
        <taxon>Amoebozoa</taxon>
        <taxon>Tubulinea</taxon>
        <taxon>Elardia</taxon>
        <taxon>Arcellinida</taxon>
        <taxon>Arcellinida incertae sedis</taxon>
        <taxon>Sexangularia</taxon>
    </lineage>
</organism>
<dbReference type="InterPro" id="IPR010291">
    <property type="entry name" value="Ion_channel_UNC-93"/>
</dbReference>
<keyword evidence="4 7" id="KW-1133">Transmembrane helix</keyword>
<dbReference type="PANTHER" id="PTHR19444:SF13">
    <property type="entry name" value="PROTEIN UNC-93 HOMOLOG A"/>
    <property type="match status" value="1"/>
</dbReference>
<protein>
    <submittedName>
        <fullName evidence="8">Uncharacterized protein</fullName>
    </submittedName>
</protein>
<evidence type="ECO:0000256" key="5">
    <source>
        <dbReference type="ARBA" id="ARBA00023136"/>
    </source>
</evidence>
<evidence type="ECO:0000256" key="6">
    <source>
        <dbReference type="SAM" id="MobiDB-lite"/>
    </source>
</evidence>
<evidence type="ECO:0000313" key="8">
    <source>
        <dbReference type="EMBL" id="CAD9289045.1"/>
    </source>
</evidence>
<name>A0A7S1Y9U2_9EUKA</name>
<feature type="transmembrane region" description="Helical" evidence="7">
    <location>
        <begin position="297"/>
        <end position="317"/>
    </location>
</feature>
<dbReference type="Pfam" id="PF05978">
    <property type="entry name" value="UNC-93"/>
    <property type="match status" value="1"/>
</dbReference>
<evidence type="ECO:0000256" key="4">
    <source>
        <dbReference type="ARBA" id="ARBA00022989"/>
    </source>
</evidence>
<feature type="transmembrane region" description="Helical" evidence="7">
    <location>
        <begin position="51"/>
        <end position="75"/>
    </location>
</feature>
<dbReference type="PANTHER" id="PTHR19444">
    <property type="entry name" value="UNC-93 RELATED"/>
    <property type="match status" value="1"/>
</dbReference>
<dbReference type="InterPro" id="IPR036259">
    <property type="entry name" value="MFS_trans_sf"/>
</dbReference>
<feature type="region of interest" description="Disordered" evidence="6">
    <location>
        <begin position="489"/>
        <end position="533"/>
    </location>
</feature>
<keyword evidence="5 7" id="KW-0472">Membrane</keyword>